<dbReference type="EMBL" id="CP092109">
    <property type="protein sequence ID" value="UWZ78382.1"/>
    <property type="molecule type" value="Genomic_DNA"/>
</dbReference>
<protein>
    <submittedName>
        <fullName evidence="2">Tetratricopeptide repeat protein</fullName>
    </submittedName>
</protein>
<keyword evidence="3" id="KW-1185">Reference proteome</keyword>
<dbReference type="InterPro" id="IPR011990">
    <property type="entry name" value="TPR-like_helical_dom_sf"/>
</dbReference>
<reference evidence="2" key="1">
    <citation type="journal article" date="2022" name="Environ. Microbiol.">
        <title>Geoalkalibacter halelectricus SAP #1 sp. nov. possessing extracellular electron transfer and mineral#reducing capabilities from a haloalkaline environment.</title>
        <authorList>
            <person name="Yadav S."/>
            <person name="Singh R."/>
            <person name="Sundharam S.S."/>
            <person name="Chaudhary S."/>
            <person name="Krishnamurthi S."/>
            <person name="Patil S.A."/>
        </authorList>
    </citation>
    <scope>NUCLEOTIDE SEQUENCE</scope>
    <source>
        <strain evidence="2">SAP-1</strain>
    </source>
</reference>
<dbReference type="Proteomes" id="UP001060414">
    <property type="component" value="Chromosome"/>
</dbReference>
<feature type="chain" id="PRO_5046486783" evidence="1">
    <location>
        <begin position="27"/>
        <end position="809"/>
    </location>
</feature>
<proteinExistence type="predicted"/>
<dbReference type="RefSeq" id="WP_260746731.1">
    <property type="nucleotide sequence ID" value="NZ_CP092109.1"/>
</dbReference>
<dbReference type="Pfam" id="PF13432">
    <property type="entry name" value="TPR_16"/>
    <property type="match status" value="2"/>
</dbReference>
<dbReference type="Gene3D" id="1.25.40.10">
    <property type="entry name" value="Tetratricopeptide repeat domain"/>
    <property type="match status" value="2"/>
</dbReference>
<dbReference type="SUPFAM" id="SSF48452">
    <property type="entry name" value="TPR-like"/>
    <property type="match status" value="2"/>
</dbReference>
<accession>A0ABY5ZK78</accession>
<organism evidence="2 3">
    <name type="scientific">Geoalkalibacter halelectricus</name>
    <dbReference type="NCBI Taxonomy" id="2847045"/>
    <lineage>
        <taxon>Bacteria</taxon>
        <taxon>Pseudomonadati</taxon>
        <taxon>Thermodesulfobacteriota</taxon>
        <taxon>Desulfuromonadia</taxon>
        <taxon>Desulfuromonadales</taxon>
        <taxon>Geoalkalibacteraceae</taxon>
        <taxon>Geoalkalibacter</taxon>
    </lineage>
</organism>
<feature type="signal peptide" evidence="1">
    <location>
        <begin position="1"/>
        <end position="26"/>
    </location>
</feature>
<name>A0ABY5ZK78_9BACT</name>
<gene>
    <name evidence="2" type="ORF">L9S41_11850</name>
</gene>
<evidence type="ECO:0000313" key="3">
    <source>
        <dbReference type="Proteomes" id="UP001060414"/>
    </source>
</evidence>
<sequence>MARTNFFQIILFLVAGLLLWAAPVAAQSPGALVLGMAKEEGVGAVRITLHLSARTTPQVAISGQRVDLTLSNAALGTNVQGLPEDASLIRVLFINRRGDLVVSHLFRRPPARAEAVYDRGRNQVVLEVFWDEADAARRTAIAPRLGGSLMVQADGATGQRKRHSRYAGDWRRFFADYETPLRFELQPLYSLPALEALAPLEPNAAGEFTATLNAALELGHGGDWRGALEILRQVPNAALKGAAREQFELLTGEALARTGAMQEARRRLKELVEGRAGVVLEARARYLAAYAQAAGGDPHGALFQLSQARMVLAEDDPLAARVGLLEAEIQLGMGRDAQALVLLESLSLEGGTDDLRRLARAAALSGVGRHEEALELFEALQARYGELRHAFAVERLARSHYALQRFAEAAQAYASLAGLSAGEPAQGLAVFAQAQANWRSGDAREARILLDRVLVAFPDSQGGPRATLKLIDLAVIRGEDKSLVWAIMDYGRLAEEAPERGLREEAAFKQALALHLGHDNRRSVTVLEQFIRNYFSGTLRGEAEALLGELLPPVIDELIAAEEYLQALVLVERHREILLDHRIDWDFLKRLAGAFRDMELLGRAARVYLFMLDNNREPGREQGLYLPLVRVLLERGQYESVREYARRYAREYPRGADRAEVLLIEARALKVAGRREEAAALLSAPERPAGVELDRLGGQLNFQLGRYPQAIDCLKRLVAQPAGVFSAEEHLLLAEALYRAARHAEALEHFEALRTQAQTADQAAYRCAQIHLHQGDRVLALKLLRQLVDEGSSDLWRRLGQEKIAVLAL</sequence>
<keyword evidence="1" id="KW-0732">Signal</keyword>
<evidence type="ECO:0000256" key="1">
    <source>
        <dbReference type="SAM" id="SignalP"/>
    </source>
</evidence>
<evidence type="ECO:0000313" key="2">
    <source>
        <dbReference type="EMBL" id="UWZ78382.1"/>
    </source>
</evidence>